<dbReference type="Gene3D" id="3.40.250.10">
    <property type="entry name" value="Rhodanese-like domain"/>
    <property type="match status" value="2"/>
</dbReference>
<proteinExistence type="predicted"/>
<dbReference type="InterPro" id="IPR001763">
    <property type="entry name" value="Rhodanese-like_dom"/>
</dbReference>
<accession>A0ABX0Y2H4</accession>
<evidence type="ECO:0000256" key="3">
    <source>
        <dbReference type="SAM" id="MobiDB-lite"/>
    </source>
</evidence>
<dbReference type="Pfam" id="PF00581">
    <property type="entry name" value="Rhodanese"/>
    <property type="match status" value="2"/>
</dbReference>
<dbReference type="RefSeq" id="WP_167927467.1">
    <property type="nucleotide sequence ID" value="NZ_JAATVY010000019.1"/>
</dbReference>
<keyword evidence="6" id="KW-1185">Reference proteome</keyword>
<sequence length="285" mass="29667">MKANEGHQPKAPRADGPTNPSAGWPPFVDTIGDLGPGTVLVDVRWGAEGRPGRDAYRAGHLPGAVFCDFEADLFARIGGHPAGLPAPEDLAAMLGRLGIATDTPVVAYDDLGGVAAARLVWMLRALGQPAAVLAGGLAGYAGTLDTGDVTPVARAIEARLWPANRVADLATAVSPDVRLVDARPASRYLGLDEPGDTRGGHIPGAVNVFWRDTLDADGRLLPADRLRDLVDTAQREGSDTLVCYCGNGAGACHLLLAFEHAGLPPGQLYAGSWTEYSATDLPVAR</sequence>
<comment type="caution">
    <text evidence="5">The sequence shown here is derived from an EMBL/GenBank/DDBJ whole genome shotgun (WGS) entry which is preliminary data.</text>
</comment>
<dbReference type="CDD" id="cd01449">
    <property type="entry name" value="TST_Repeat_2"/>
    <property type="match status" value="1"/>
</dbReference>
<evidence type="ECO:0000313" key="6">
    <source>
        <dbReference type="Proteomes" id="UP000722989"/>
    </source>
</evidence>
<feature type="domain" description="Rhodanese" evidence="4">
    <location>
        <begin position="173"/>
        <end position="285"/>
    </location>
</feature>
<protein>
    <submittedName>
        <fullName evidence="5">Sulfurtransferase</fullName>
    </submittedName>
</protein>
<evidence type="ECO:0000256" key="1">
    <source>
        <dbReference type="ARBA" id="ARBA00022679"/>
    </source>
</evidence>
<gene>
    <name evidence="5" type="ORF">HC031_23040</name>
</gene>
<reference evidence="5 6" key="1">
    <citation type="submission" date="2020-03" db="EMBL/GenBank/DDBJ databases">
        <title>WGS of the type strain of Planosporangium spp.</title>
        <authorList>
            <person name="Thawai C."/>
        </authorList>
    </citation>
    <scope>NUCLEOTIDE SEQUENCE [LARGE SCALE GENOMIC DNA]</scope>
    <source>
        <strain evidence="5 6">TBRC 5610</strain>
    </source>
</reference>
<name>A0ABX0Y2H4_9ACTN</name>
<dbReference type="Proteomes" id="UP000722989">
    <property type="component" value="Unassembled WGS sequence"/>
</dbReference>
<dbReference type="InterPro" id="IPR036873">
    <property type="entry name" value="Rhodanese-like_dom_sf"/>
</dbReference>
<dbReference type="SUPFAM" id="SSF52821">
    <property type="entry name" value="Rhodanese/Cell cycle control phosphatase"/>
    <property type="match status" value="2"/>
</dbReference>
<keyword evidence="2" id="KW-0677">Repeat</keyword>
<dbReference type="PROSITE" id="PS50206">
    <property type="entry name" value="RHODANESE_3"/>
    <property type="match status" value="2"/>
</dbReference>
<evidence type="ECO:0000259" key="4">
    <source>
        <dbReference type="PROSITE" id="PS50206"/>
    </source>
</evidence>
<dbReference type="PANTHER" id="PTHR11364:SF27">
    <property type="entry name" value="SULFURTRANSFERASE"/>
    <property type="match status" value="1"/>
</dbReference>
<dbReference type="CDD" id="cd01448">
    <property type="entry name" value="TST_Repeat_1"/>
    <property type="match status" value="1"/>
</dbReference>
<dbReference type="EMBL" id="JAATVY010000019">
    <property type="protein sequence ID" value="NJC72572.1"/>
    <property type="molecule type" value="Genomic_DNA"/>
</dbReference>
<dbReference type="InterPro" id="IPR045078">
    <property type="entry name" value="TST/MPST-like"/>
</dbReference>
<dbReference type="SMART" id="SM00450">
    <property type="entry name" value="RHOD"/>
    <property type="match status" value="2"/>
</dbReference>
<evidence type="ECO:0000313" key="5">
    <source>
        <dbReference type="EMBL" id="NJC72572.1"/>
    </source>
</evidence>
<feature type="domain" description="Rhodanese" evidence="4">
    <location>
        <begin position="34"/>
        <end position="146"/>
    </location>
</feature>
<dbReference type="PANTHER" id="PTHR11364">
    <property type="entry name" value="THIOSULFATE SULFERTANSFERASE"/>
    <property type="match status" value="1"/>
</dbReference>
<organism evidence="5 6">
    <name type="scientific">Planosporangium thailandense</name>
    <dbReference type="NCBI Taxonomy" id="765197"/>
    <lineage>
        <taxon>Bacteria</taxon>
        <taxon>Bacillati</taxon>
        <taxon>Actinomycetota</taxon>
        <taxon>Actinomycetes</taxon>
        <taxon>Micromonosporales</taxon>
        <taxon>Micromonosporaceae</taxon>
        <taxon>Planosporangium</taxon>
    </lineage>
</organism>
<evidence type="ECO:0000256" key="2">
    <source>
        <dbReference type="ARBA" id="ARBA00022737"/>
    </source>
</evidence>
<keyword evidence="1" id="KW-0808">Transferase</keyword>
<feature type="region of interest" description="Disordered" evidence="3">
    <location>
        <begin position="1"/>
        <end position="28"/>
    </location>
</feature>